<dbReference type="PIRSF" id="PIRSF001563">
    <property type="entry name" value="Folylpolyglu_synth"/>
    <property type="match status" value="1"/>
</dbReference>
<evidence type="ECO:0000259" key="26">
    <source>
        <dbReference type="Pfam" id="PF08245"/>
    </source>
</evidence>
<dbReference type="GO" id="GO:0008841">
    <property type="term" value="F:dihydrofolate synthase activity"/>
    <property type="evidence" value="ECO:0007669"/>
    <property type="project" value="UniProtKB-EC"/>
</dbReference>
<evidence type="ECO:0000256" key="20">
    <source>
        <dbReference type="ARBA" id="ARBA00047808"/>
    </source>
</evidence>
<keyword evidence="24" id="KW-1133">Transmembrane helix</keyword>
<proteinExistence type="inferred from homology"/>
<dbReference type="KEGG" id="dalk:DSCA_64650"/>
<dbReference type="Proteomes" id="UP000427906">
    <property type="component" value="Chromosome"/>
</dbReference>
<dbReference type="PROSITE" id="PS01011">
    <property type="entry name" value="FOLYLPOLYGLU_SYNT_1"/>
    <property type="match status" value="1"/>
</dbReference>
<dbReference type="GO" id="GO:0046872">
    <property type="term" value="F:metal ion binding"/>
    <property type="evidence" value="ECO:0007669"/>
    <property type="project" value="UniProtKB-KW"/>
</dbReference>
<evidence type="ECO:0000256" key="23">
    <source>
        <dbReference type="PIRNR" id="PIRNR001563"/>
    </source>
</evidence>
<evidence type="ECO:0000256" key="24">
    <source>
        <dbReference type="SAM" id="Phobius"/>
    </source>
</evidence>
<evidence type="ECO:0000256" key="16">
    <source>
        <dbReference type="ARBA" id="ARBA00030048"/>
    </source>
</evidence>
<keyword evidence="11" id="KW-0479">Metal-binding</keyword>
<dbReference type="InterPro" id="IPR004101">
    <property type="entry name" value="Mur_ligase_C"/>
</dbReference>
<dbReference type="GO" id="GO:0005737">
    <property type="term" value="C:cytoplasm"/>
    <property type="evidence" value="ECO:0007669"/>
    <property type="project" value="TreeGrafter"/>
</dbReference>
<keyword evidence="12 23" id="KW-0547">Nucleotide-binding</keyword>
<keyword evidence="15" id="KW-0289">Folate biosynthesis</keyword>
<comment type="function">
    <text evidence="2">Functions in two distinct reactions of the de novo folate biosynthetic pathway. Catalyzes the addition of a glutamate residue to dihydropteroate (7,8-dihydropteroate or H2Pte) to form dihydrofolate (7,8-dihydrofolate monoglutamate or H2Pte-Glu). Also catalyzes successive additions of L-glutamate to tetrahydrofolate or 10-formyltetrahydrofolate or 5,10-methylenetetrahydrofolate, leading to folylpolyglutamate derivatives.</text>
</comment>
<organism evidence="27 28">
    <name type="scientific">Desulfosarcina alkanivorans</name>
    <dbReference type="NCBI Taxonomy" id="571177"/>
    <lineage>
        <taxon>Bacteria</taxon>
        <taxon>Pseudomonadati</taxon>
        <taxon>Thermodesulfobacteriota</taxon>
        <taxon>Desulfobacteria</taxon>
        <taxon>Desulfobacterales</taxon>
        <taxon>Desulfosarcinaceae</taxon>
        <taxon>Desulfosarcina</taxon>
    </lineage>
</organism>
<keyword evidence="28" id="KW-1185">Reference proteome</keyword>
<comment type="catalytic activity">
    <reaction evidence="19">
        <text>(6S)-5,6,7,8-tetrahydrofolyl-(gamma-L-Glu)(n) + L-glutamate + ATP = (6S)-5,6,7,8-tetrahydrofolyl-(gamma-L-Glu)(n+1) + ADP + phosphate + H(+)</text>
        <dbReference type="Rhea" id="RHEA:10580"/>
        <dbReference type="Rhea" id="RHEA-COMP:14738"/>
        <dbReference type="Rhea" id="RHEA-COMP:14740"/>
        <dbReference type="ChEBI" id="CHEBI:15378"/>
        <dbReference type="ChEBI" id="CHEBI:29985"/>
        <dbReference type="ChEBI" id="CHEBI:30616"/>
        <dbReference type="ChEBI" id="CHEBI:43474"/>
        <dbReference type="ChEBI" id="CHEBI:141005"/>
        <dbReference type="ChEBI" id="CHEBI:456216"/>
        <dbReference type="EC" id="6.3.2.17"/>
    </reaction>
</comment>
<evidence type="ECO:0000256" key="4">
    <source>
        <dbReference type="ARBA" id="ARBA00005150"/>
    </source>
</evidence>
<evidence type="ECO:0000256" key="10">
    <source>
        <dbReference type="ARBA" id="ARBA00022598"/>
    </source>
</evidence>
<dbReference type="EC" id="6.3.2.17" evidence="8"/>
<feature type="transmembrane region" description="Helical" evidence="24">
    <location>
        <begin position="19"/>
        <end position="36"/>
    </location>
</feature>
<dbReference type="UniPathway" id="UPA00077">
    <property type="reaction ID" value="UER00157"/>
</dbReference>
<evidence type="ECO:0000256" key="2">
    <source>
        <dbReference type="ARBA" id="ARBA00002714"/>
    </source>
</evidence>
<evidence type="ECO:0000256" key="8">
    <source>
        <dbReference type="ARBA" id="ARBA00013025"/>
    </source>
</evidence>
<name>A0A5K7YVU7_9BACT</name>
<evidence type="ECO:0000256" key="9">
    <source>
        <dbReference type="ARBA" id="ARBA00019357"/>
    </source>
</evidence>
<dbReference type="InterPro" id="IPR013221">
    <property type="entry name" value="Mur_ligase_cen"/>
</dbReference>
<dbReference type="AlphaFoldDB" id="A0A5K7YVU7"/>
<dbReference type="Pfam" id="PF02875">
    <property type="entry name" value="Mur_ligase_C"/>
    <property type="match status" value="1"/>
</dbReference>
<dbReference type="PANTHER" id="PTHR11136:SF0">
    <property type="entry name" value="DIHYDROFOLATE SYNTHETASE-RELATED"/>
    <property type="match status" value="1"/>
</dbReference>
<reference evidence="27 28" key="1">
    <citation type="submission" date="2019-11" db="EMBL/GenBank/DDBJ databases">
        <title>Comparative genomics of hydrocarbon-degrading Desulfosarcina strains.</title>
        <authorList>
            <person name="Watanabe M."/>
            <person name="Kojima H."/>
            <person name="Fukui M."/>
        </authorList>
    </citation>
    <scope>NUCLEOTIDE SEQUENCE [LARGE SCALE GENOMIC DNA]</scope>
    <source>
        <strain evidence="27 28">PL12</strain>
    </source>
</reference>
<feature type="domain" description="Mur ligase central" evidence="26">
    <location>
        <begin position="47"/>
        <end position="264"/>
    </location>
</feature>
<dbReference type="PANTHER" id="PTHR11136">
    <property type="entry name" value="FOLYLPOLYGLUTAMATE SYNTHASE-RELATED"/>
    <property type="match status" value="1"/>
</dbReference>
<dbReference type="GO" id="GO:0005524">
    <property type="term" value="F:ATP binding"/>
    <property type="evidence" value="ECO:0007669"/>
    <property type="project" value="UniProtKB-KW"/>
</dbReference>
<dbReference type="InterPro" id="IPR001645">
    <property type="entry name" value="Folylpolyglutamate_synth"/>
</dbReference>
<dbReference type="InterPro" id="IPR036565">
    <property type="entry name" value="Mur-like_cat_sf"/>
</dbReference>
<dbReference type="Pfam" id="PF08245">
    <property type="entry name" value="Mur_ligase_M"/>
    <property type="match status" value="1"/>
</dbReference>
<evidence type="ECO:0000256" key="6">
    <source>
        <dbReference type="ARBA" id="ARBA00011245"/>
    </source>
</evidence>
<keyword evidence="24" id="KW-0812">Transmembrane</keyword>
<dbReference type="RefSeq" id="WP_231716331.1">
    <property type="nucleotide sequence ID" value="NZ_AP021874.1"/>
</dbReference>
<evidence type="ECO:0000313" key="27">
    <source>
        <dbReference type="EMBL" id="BBO72535.1"/>
    </source>
</evidence>
<dbReference type="PROSITE" id="PS01012">
    <property type="entry name" value="FOLYLPOLYGLU_SYNT_2"/>
    <property type="match status" value="1"/>
</dbReference>
<evidence type="ECO:0000256" key="12">
    <source>
        <dbReference type="ARBA" id="ARBA00022741"/>
    </source>
</evidence>
<keyword evidence="24" id="KW-0472">Membrane</keyword>
<comment type="cofactor">
    <cofactor evidence="1">
        <name>Mg(2+)</name>
        <dbReference type="ChEBI" id="CHEBI:18420"/>
    </cofactor>
</comment>
<dbReference type="EMBL" id="AP021874">
    <property type="protein sequence ID" value="BBO72535.1"/>
    <property type="molecule type" value="Genomic_DNA"/>
</dbReference>
<evidence type="ECO:0000256" key="21">
    <source>
        <dbReference type="ARBA" id="ARBA00049035"/>
    </source>
</evidence>
<dbReference type="FunFam" id="3.40.1190.10:FF:000004">
    <property type="entry name" value="Dihydrofolate synthase/folylpolyglutamate synthase"/>
    <property type="match status" value="1"/>
</dbReference>
<evidence type="ECO:0000256" key="11">
    <source>
        <dbReference type="ARBA" id="ARBA00022723"/>
    </source>
</evidence>
<evidence type="ECO:0000259" key="25">
    <source>
        <dbReference type="Pfam" id="PF02875"/>
    </source>
</evidence>
<dbReference type="NCBIfam" id="TIGR01499">
    <property type="entry name" value="folC"/>
    <property type="match status" value="1"/>
</dbReference>
<dbReference type="InterPro" id="IPR036615">
    <property type="entry name" value="Mur_ligase_C_dom_sf"/>
</dbReference>
<keyword evidence="13 23" id="KW-0067">ATP-binding</keyword>
<evidence type="ECO:0000313" key="28">
    <source>
        <dbReference type="Proteomes" id="UP000427906"/>
    </source>
</evidence>
<dbReference type="SUPFAM" id="SSF53623">
    <property type="entry name" value="MurD-like peptide ligases, catalytic domain"/>
    <property type="match status" value="1"/>
</dbReference>
<evidence type="ECO:0000256" key="1">
    <source>
        <dbReference type="ARBA" id="ARBA00001946"/>
    </source>
</evidence>
<comment type="pathway">
    <text evidence="3">Cofactor biosynthesis; tetrahydrofolate biosynthesis; 7,8-dihydrofolate from 2-amino-4-hydroxy-6-hydroxymethyl-7,8-dihydropteridine diphosphate and 4-aminobenzoate: step 2/2.</text>
</comment>
<sequence>MPNCAYTECLDSMYSMRRFGIILGLSTITSILAGLGNPQRTFSAIHIAGTNGKGSIASALATILQIAGYRVGLYTSPHLIRFNERISVNGRPISDEDVVASWEAVKSVHQGDREPTFFEFSTAMAFYEFARRRVDFAVVETGMGGRMDATNVVSPALCIITNISLEHKTYLGDTIAAITGEKAGIIKPGIPVVTGVTQKSAKTVIEKAASANSAPLFMKGRDFRVRRTGKDRFSYLGIDNHWTGMQTSLLGGHQVDNAALTLAACEILMRGQDRLSRDHIQSGLVQNRWPGRLEVVSQSPYVIMDGAHNLMAARRLGRFLQDALAGRRITMVAGILDDKPYESILKDLLAPCERLIITRPKIDRSLPPETLEAAARPLISDIQTIFDVGDAVRHAIATSRPEDAVCIAGSLYVVGEAKAALDESGGTLFQV</sequence>
<dbReference type="GO" id="GO:0004326">
    <property type="term" value="F:tetrahydrofolylpolyglutamate synthase activity"/>
    <property type="evidence" value="ECO:0007669"/>
    <property type="project" value="UniProtKB-EC"/>
</dbReference>
<comment type="subunit">
    <text evidence="6">Monomer.</text>
</comment>
<accession>A0A5K7YVU7</accession>
<evidence type="ECO:0000256" key="13">
    <source>
        <dbReference type="ARBA" id="ARBA00022840"/>
    </source>
</evidence>
<comment type="catalytic activity">
    <reaction evidence="21">
        <text>(6R)-5,10-methylenetetrahydrofolyl-(gamma-L-Glu)(n) + L-glutamate + ATP = (6R)-5,10-methylenetetrahydrofolyl-(gamma-L-Glu)(n+1) + ADP + phosphate + H(+)</text>
        <dbReference type="Rhea" id="RHEA:51912"/>
        <dbReference type="Rhea" id="RHEA-COMP:13257"/>
        <dbReference type="Rhea" id="RHEA-COMP:13258"/>
        <dbReference type="ChEBI" id="CHEBI:15378"/>
        <dbReference type="ChEBI" id="CHEBI:29985"/>
        <dbReference type="ChEBI" id="CHEBI:30616"/>
        <dbReference type="ChEBI" id="CHEBI:43474"/>
        <dbReference type="ChEBI" id="CHEBI:136572"/>
        <dbReference type="ChEBI" id="CHEBI:456216"/>
        <dbReference type="EC" id="6.3.2.17"/>
    </reaction>
</comment>
<comment type="catalytic activity">
    <reaction evidence="22">
        <text>7,8-dihydropteroate + L-glutamate + ATP = 7,8-dihydrofolate + ADP + phosphate + H(+)</text>
        <dbReference type="Rhea" id="RHEA:23584"/>
        <dbReference type="ChEBI" id="CHEBI:15378"/>
        <dbReference type="ChEBI" id="CHEBI:17839"/>
        <dbReference type="ChEBI" id="CHEBI:29985"/>
        <dbReference type="ChEBI" id="CHEBI:30616"/>
        <dbReference type="ChEBI" id="CHEBI:43474"/>
        <dbReference type="ChEBI" id="CHEBI:57451"/>
        <dbReference type="ChEBI" id="CHEBI:456216"/>
        <dbReference type="EC" id="6.3.2.12"/>
    </reaction>
</comment>
<evidence type="ECO:0000256" key="15">
    <source>
        <dbReference type="ARBA" id="ARBA00022909"/>
    </source>
</evidence>
<evidence type="ECO:0000256" key="18">
    <source>
        <dbReference type="ARBA" id="ARBA00032510"/>
    </source>
</evidence>
<dbReference type="SUPFAM" id="SSF53244">
    <property type="entry name" value="MurD-like peptide ligases, peptide-binding domain"/>
    <property type="match status" value="1"/>
</dbReference>
<evidence type="ECO:0000256" key="7">
    <source>
        <dbReference type="ARBA" id="ARBA00013023"/>
    </source>
</evidence>
<dbReference type="GO" id="GO:0046654">
    <property type="term" value="P:tetrahydrofolate biosynthetic process"/>
    <property type="evidence" value="ECO:0007669"/>
    <property type="project" value="UniProtKB-UniPathway"/>
</dbReference>
<protein>
    <recommendedName>
        <fullName evidence="9">Dihydrofolate synthase/folylpolyglutamate synthase</fullName>
        <ecNumber evidence="7">6.3.2.12</ecNumber>
        <ecNumber evidence="8">6.3.2.17</ecNumber>
    </recommendedName>
    <alternativeName>
        <fullName evidence="18">Folylpoly-gamma-glutamate synthetase-dihydrofolate synthetase</fullName>
    </alternativeName>
    <alternativeName>
        <fullName evidence="16">Folylpolyglutamate synthetase</fullName>
    </alternativeName>
    <alternativeName>
        <fullName evidence="17">Tetrahydrofolylpolyglutamate synthase</fullName>
    </alternativeName>
</protein>
<evidence type="ECO:0000256" key="22">
    <source>
        <dbReference type="ARBA" id="ARBA00049161"/>
    </source>
</evidence>
<comment type="similarity">
    <text evidence="5 23">Belongs to the folylpolyglutamate synthase family.</text>
</comment>
<comment type="pathway">
    <text evidence="4">Cofactor biosynthesis; tetrahydrofolylpolyglutamate biosynthesis.</text>
</comment>
<keyword evidence="10 23" id="KW-0436">Ligase</keyword>
<dbReference type="Gene3D" id="3.40.1190.10">
    <property type="entry name" value="Mur-like, catalytic domain"/>
    <property type="match status" value="1"/>
</dbReference>
<evidence type="ECO:0000256" key="17">
    <source>
        <dbReference type="ARBA" id="ARBA00030592"/>
    </source>
</evidence>
<keyword evidence="14" id="KW-0460">Magnesium</keyword>
<evidence type="ECO:0000256" key="14">
    <source>
        <dbReference type="ARBA" id="ARBA00022842"/>
    </source>
</evidence>
<dbReference type="InterPro" id="IPR018109">
    <property type="entry name" value="Folylpolyglutamate_synth_CS"/>
</dbReference>
<dbReference type="GO" id="GO:0046656">
    <property type="term" value="P:folic acid biosynthetic process"/>
    <property type="evidence" value="ECO:0007669"/>
    <property type="project" value="UniProtKB-KW"/>
</dbReference>
<evidence type="ECO:0000256" key="5">
    <source>
        <dbReference type="ARBA" id="ARBA00008276"/>
    </source>
</evidence>
<feature type="domain" description="Mur ligase C-terminal" evidence="25">
    <location>
        <begin position="291"/>
        <end position="410"/>
    </location>
</feature>
<gene>
    <name evidence="27" type="ORF">DSCA_64650</name>
</gene>
<evidence type="ECO:0000256" key="19">
    <source>
        <dbReference type="ARBA" id="ARBA00047493"/>
    </source>
</evidence>
<dbReference type="Gene3D" id="3.90.190.20">
    <property type="entry name" value="Mur ligase, C-terminal domain"/>
    <property type="match status" value="1"/>
</dbReference>
<comment type="catalytic activity">
    <reaction evidence="20">
        <text>10-formyltetrahydrofolyl-(gamma-L-Glu)(n) + L-glutamate + ATP = 10-formyltetrahydrofolyl-(gamma-L-Glu)(n+1) + ADP + phosphate + H(+)</text>
        <dbReference type="Rhea" id="RHEA:51904"/>
        <dbReference type="Rhea" id="RHEA-COMP:13088"/>
        <dbReference type="Rhea" id="RHEA-COMP:14300"/>
        <dbReference type="ChEBI" id="CHEBI:15378"/>
        <dbReference type="ChEBI" id="CHEBI:29985"/>
        <dbReference type="ChEBI" id="CHEBI:30616"/>
        <dbReference type="ChEBI" id="CHEBI:43474"/>
        <dbReference type="ChEBI" id="CHEBI:134413"/>
        <dbReference type="ChEBI" id="CHEBI:456216"/>
        <dbReference type="EC" id="6.3.2.17"/>
    </reaction>
</comment>
<dbReference type="EC" id="6.3.2.12" evidence="7"/>
<evidence type="ECO:0000256" key="3">
    <source>
        <dbReference type="ARBA" id="ARBA00004799"/>
    </source>
</evidence>